<reference evidence="1 2" key="1">
    <citation type="journal article" date="2016" name="Front. Microbiol.">
        <title>Comparative Genomics Analysis of Streptomyces Species Reveals Their Adaptation to the Marine Environment and Their Diversity at the Genomic Level.</title>
        <authorList>
            <person name="Tian X."/>
            <person name="Zhang Z."/>
            <person name="Yang T."/>
            <person name="Chen M."/>
            <person name="Li J."/>
            <person name="Chen F."/>
            <person name="Yang J."/>
            <person name="Li W."/>
            <person name="Zhang B."/>
            <person name="Zhang Z."/>
            <person name="Wu J."/>
            <person name="Zhang C."/>
            <person name="Long L."/>
            <person name="Xiao J."/>
        </authorList>
    </citation>
    <scope>NUCLEOTIDE SEQUENCE [LARGE SCALE GENOMIC DNA]</scope>
    <source>
        <strain evidence="1 2">SCSIO 10429</strain>
    </source>
</reference>
<proteinExistence type="predicted"/>
<dbReference type="Proteomes" id="UP000176005">
    <property type="component" value="Unassembled WGS sequence"/>
</dbReference>
<gene>
    <name evidence="1" type="ORF">AN218_08310</name>
</gene>
<dbReference type="EMBL" id="LJGW01000142">
    <property type="protein sequence ID" value="OEV12438.1"/>
    <property type="molecule type" value="Genomic_DNA"/>
</dbReference>
<accession>A0A1E7L8F6</accession>
<feature type="non-terminal residue" evidence="1">
    <location>
        <position position="131"/>
    </location>
</feature>
<dbReference type="RefSeq" id="WP_141747512.1">
    <property type="nucleotide sequence ID" value="NZ_LJGW01000142.1"/>
</dbReference>
<evidence type="ECO:0000313" key="1">
    <source>
        <dbReference type="EMBL" id="OEV12438.1"/>
    </source>
</evidence>
<protein>
    <submittedName>
        <fullName evidence="1">Uncharacterized protein</fullName>
    </submittedName>
</protein>
<organism evidence="1 2">
    <name type="scientific">Streptomyces nanshensis</name>
    <dbReference type="NCBI Taxonomy" id="518642"/>
    <lineage>
        <taxon>Bacteria</taxon>
        <taxon>Bacillati</taxon>
        <taxon>Actinomycetota</taxon>
        <taxon>Actinomycetes</taxon>
        <taxon>Kitasatosporales</taxon>
        <taxon>Streptomycetaceae</taxon>
        <taxon>Streptomyces</taxon>
    </lineage>
</organism>
<comment type="caution">
    <text evidence="1">The sequence shown here is derived from an EMBL/GenBank/DDBJ whole genome shotgun (WGS) entry which is preliminary data.</text>
</comment>
<evidence type="ECO:0000313" key="2">
    <source>
        <dbReference type="Proteomes" id="UP000176005"/>
    </source>
</evidence>
<keyword evidence="2" id="KW-1185">Reference proteome</keyword>
<dbReference type="AlphaFoldDB" id="A0A1E7L8F6"/>
<sequence length="131" mass="12862">MAEKATAVVISGVAGPDDAAHDAETAALWAAIEDSGIVPAPGRPVTVLTDEQVPGLAGIPGLTVKRVNGASPWAAARTALEAGTATAVAVHAPDAGVAVVLSCSEDPGQRYGALGDDPGTRVAALRPAPIP</sequence>
<name>A0A1E7L8F6_9ACTN</name>